<dbReference type="SUPFAM" id="SSF46894">
    <property type="entry name" value="C-terminal effector domain of the bipartite response regulators"/>
    <property type="match status" value="1"/>
</dbReference>
<dbReference type="SUPFAM" id="SSF52172">
    <property type="entry name" value="CheY-like"/>
    <property type="match status" value="1"/>
</dbReference>
<evidence type="ECO:0000259" key="4">
    <source>
        <dbReference type="PROSITE" id="PS50043"/>
    </source>
</evidence>
<feature type="domain" description="HTH luxR-type" evidence="4">
    <location>
        <begin position="165"/>
        <end position="230"/>
    </location>
</feature>
<dbReference type="EMBL" id="QQBB01000003">
    <property type="protein sequence ID" value="RDI60043.1"/>
    <property type="molecule type" value="Genomic_DNA"/>
</dbReference>
<comment type="caution">
    <text evidence="5">The sequence shown here is derived from an EMBL/GenBank/DDBJ whole genome shotgun (WGS) entry which is preliminary data.</text>
</comment>
<dbReference type="CDD" id="cd06170">
    <property type="entry name" value="LuxR_C_like"/>
    <property type="match status" value="1"/>
</dbReference>
<evidence type="ECO:0000313" key="6">
    <source>
        <dbReference type="Proteomes" id="UP000254925"/>
    </source>
</evidence>
<name>A0A370HNA2_9HYPH</name>
<keyword evidence="3" id="KW-0804">Transcription</keyword>
<dbReference type="Gene3D" id="3.40.50.2300">
    <property type="match status" value="1"/>
</dbReference>
<gene>
    <name evidence="5" type="ORF">DES45_103302</name>
</gene>
<accession>A0A370HNA2</accession>
<keyword evidence="6" id="KW-1185">Reference proteome</keyword>
<dbReference type="SMART" id="SM00421">
    <property type="entry name" value="HTH_LUXR"/>
    <property type="match status" value="1"/>
</dbReference>
<protein>
    <submittedName>
        <fullName evidence="5">Two-component system nitrate/nitrite response regulator NarL</fullName>
    </submittedName>
</protein>
<dbReference type="GO" id="GO:0006355">
    <property type="term" value="P:regulation of DNA-templated transcription"/>
    <property type="evidence" value="ECO:0007669"/>
    <property type="project" value="InterPro"/>
</dbReference>
<dbReference type="PROSITE" id="PS00622">
    <property type="entry name" value="HTH_LUXR_1"/>
    <property type="match status" value="1"/>
</dbReference>
<dbReference type="AlphaFoldDB" id="A0A370HNA2"/>
<keyword evidence="1" id="KW-0805">Transcription regulation</keyword>
<evidence type="ECO:0000313" key="5">
    <source>
        <dbReference type="EMBL" id="RDI60043.1"/>
    </source>
</evidence>
<organism evidence="5 6">
    <name type="scientific">Microvirga subterranea</name>
    <dbReference type="NCBI Taxonomy" id="186651"/>
    <lineage>
        <taxon>Bacteria</taxon>
        <taxon>Pseudomonadati</taxon>
        <taxon>Pseudomonadota</taxon>
        <taxon>Alphaproteobacteria</taxon>
        <taxon>Hyphomicrobiales</taxon>
        <taxon>Methylobacteriaceae</taxon>
        <taxon>Microvirga</taxon>
    </lineage>
</organism>
<evidence type="ECO:0000256" key="3">
    <source>
        <dbReference type="ARBA" id="ARBA00023163"/>
    </source>
</evidence>
<dbReference type="InterPro" id="IPR016032">
    <property type="entry name" value="Sig_transdc_resp-reg_C-effctor"/>
</dbReference>
<dbReference type="InterPro" id="IPR011006">
    <property type="entry name" value="CheY-like_superfamily"/>
</dbReference>
<dbReference type="RefSeq" id="WP_170151443.1">
    <property type="nucleotide sequence ID" value="NZ_QQBB01000003.1"/>
</dbReference>
<evidence type="ECO:0000256" key="1">
    <source>
        <dbReference type="ARBA" id="ARBA00023015"/>
    </source>
</evidence>
<dbReference type="Pfam" id="PF00196">
    <property type="entry name" value="GerE"/>
    <property type="match status" value="1"/>
</dbReference>
<sequence length="237" mass="25668">MLFDQFIAKQGGQQINPTSTVTLKICASPLLRAGVEEMLKNTRFIVSSEPTDLDDTAYDLLLVDAKHHPNDLASLIAAAKERHPSARVVVLADQFDLNAVMTARHAGADGFCLTTTGCDVLIHSLELVMLGEIVVPSDLILAIMGDGARKVECSHRRGPESLNGIDPPRRSLSSREIEILGWLKEGAPNKVIARKLNVAEATVKVHIKAILRKIGAGNRTQAAIWAADHLPHEAVIQ</sequence>
<dbReference type="PROSITE" id="PS50043">
    <property type="entry name" value="HTH_LUXR_2"/>
    <property type="match status" value="1"/>
</dbReference>
<proteinExistence type="predicted"/>
<dbReference type="InterPro" id="IPR000792">
    <property type="entry name" value="Tscrpt_reg_LuxR_C"/>
</dbReference>
<dbReference type="PANTHER" id="PTHR44688">
    <property type="entry name" value="DNA-BINDING TRANSCRIPTIONAL ACTIVATOR DEVR_DOSR"/>
    <property type="match status" value="1"/>
</dbReference>
<dbReference type="PANTHER" id="PTHR44688:SF16">
    <property type="entry name" value="DNA-BINDING TRANSCRIPTIONAL ACTIVATOR DEVR_DOSR"/>
    <property type="match status" value="1"/>
</dbReference>
<dbReference type="PRINTS" id="PR00038">
    <property type="entry name" value="HTHLUXR"/>
</dbReference>
<dbReference type="GO" id="GO:0003677">
    <property type="term" value="F:DNA binding"/>
    <property type="evidence" value="ECO:0007669"/>
    <property type="project" value="UniProtKB-KW"/>
</dbReference>
<keyword evidence="2" id="KW-0238">DNA-binding</keyword>
<reference evidence="5 6" key="1">
    <citation type="submission" date="2018-07" db="EMBL/GenBank/DDBJ databases">
        <title>Genomic Encyclopedia of Type Strains, Phase IV (KMG-IV): sequencing the most valuable type-strain genomes for metagenomic binning, comparative biology and taxonomic classification.</title>
        <authorList>
            <person name="Goeker M."/>
        </authorList>
    </citation>
    <scope>NUCLEOTIDE SEQUENCE [LARGE SCALE GENOMIC DNA]</scope>
    <source>
        <strain evidence="5 6">DSM 14364</strain>
    </source>
</reference>
<evidence type="ECO:0000256" key="2">
    <source>
        <dbReference type="ARBA" id="ARBA00023125"/>
    </source>
</evidence>
<dbReference type="Proteomes" id="UP000254925">
    <property type="component" value="Unassembled WGS sequence"/>
</dbReference>